<dbReference type="Gene3D" id="2.170.130.10">
    <property type="entry name" value="TonB-dependent receptor, plug domain"/>
    <property type="match status" value="1"/>
</dbReference>
<feature type="domain" description="TonB-dependent receptor plug" evidence="9">
    <location>
        <begin position="120"/>
        <end position="249"/>
    </location>
</feature>
<dbReference type="Gene3D" id="2.60.40.1120">
    <property type="entry name" value="Carboxypeptidase-like, regulatory domain"/>
    <property type="match status" value="1"/>
</dbReference>
<keyword evidence="4 7" id="KW-0812">Transmembrane</keyword>
<gene>
    <name evidence="10" type="ORF">EGT74_18685</name>
</gene>
<dbReference type="EMBL" id="RPDH01000002">
    <property type="protein sequence ID" value="RPE09036.1"/>
    <property type="molecule type" value="Genomic_DNA"/>
</dbReference>
<evidence type="ECO:0000256" key="5">
    <source>
        <dbReference type="ARBA" id="ARBA00023136"/>
    </source>
</evidence>
<evidence type="ECO:0000256" key="2">
    <source>
        <dbReference type="ARBA" id="ARBA00022448"/>
    </source>
</evidence>
<evidence type="ECO:0000256" key="1">
    <source>
        <dbReference type="ARBA" id="ARBA00004571"/>
    </source>
</evidence>
<keyword evidence="6 7" id="KW-0998">Cell outer membrane</keyword>
<reference evidence="10 11" key="1">
    <citation type="submission" date="2018-11" db="EMBL/GenBank/DDBJ databases">
        <title>Chitinophaga lutea sp.nov., isolate from arsenic contaminated soil.</title>
        <authorList>
            <person name="Zong Y."/>
        </authorList>
    </citation>
    <scope>NUCLEOTIDE SEQUENCE [LARGE SCALE GENOMIC DNA]</scope>
    <source>
        <strain evidence="10 11">ZY74</strain>
    </source>
</reference>
<dbReference type="SUPFAM" id="SSF49464">
    <property type="entry name" value="Carboxypeptidase regulatory domain-like"/>
    <property type="match status" value="1"/>
</dbReference>
<dbReference type="GO" id="GO:0009279">
    <property type="term" value="C:cell outer membrane"/>
    <property type="evidence" value="ECO:0007669"/>
    <property type="project" value="UniProtKB-SubCell"/>
</dbReference>
<keyword evidence="2 7" id="KW-0813">Transport</keyword>
<dbReference type="SUPFAM" id="SSF56935">
    <property type="entry name" value="Porins"/>
    <property type="match status" value="1"/>
</dbReference>
<dbReference type="Pfam" id="PF07715">
    <property type="entry name" value="Plug"/>
    <property type="match status" value="1"/>
</dbReference>
<comment type="subcellular location">
    <subcellularLocation>
        <location evidence="1 7">Cell outer membrane</location>
        <topology evidence="1 7">Multi-pass membrane protein</topology>
    </subcellularLocation>
</comment>
<dbReference type="Gene3D" id="2.40.170.20">
    <property type="entry name" value="TonB-dependent receptor, beta-barrel domain"/>
    <property type="match status" value="1"/>
</dbReference>
<organism evidence="10 11">
    <name type="scientific">Chitinophaga lutea</name>
    <dbReference type="NCBI Taxonomy" id="2488634"/>
    <lineage>
        <taxon>Bacteria</taxon>
        <taxon>Pseudomonadati</taxon>
        <taxon>Bacteroidota</taxon>
        <taxon>Chitinophagia</taxon>
        <taxon>Chitinophagales</taxon>
        <taxon>Chitinophagaceae</taxon>
        <taxon>Chitinophaga</taxon>
    </lineage>
</organism>
<comment type="similarity">
    <text evidence="7">Belongs to the TonB-dependent receptor family.</text>
</comment>
<sequence>MKDAKRRISMILLFCFWVGIAMAQQKRTISGTVTDVQGDPVPAVTVLLKGTNIGSATDVQGKFSITFDKPDAILVFSSINFKGQEVKVGQSNVLNIVMEESVVGLGDVVVTALGIKREKRALGYATATVKGEDLTKAGATLNPFLALYGKAAGVGINISSAGPTGGVNVRIRGAAGLESNTNTRPLFVVDGVPLYDEKTSMESRGYDPLNSFDYGSGVNDINADDIESIEILKGAKATVLYGSQALNGVVLITTKSGKQTRGLGITLSHQVTVDKPFTFIDFQNDFGSGASVRDTQYALIRGVNTRKLPLSRFSFGPRFDNSNVMLYDSTMGTYRAYPNNFIDFFNTALSNRTNVSVAGSGTLGSVRASYTRNTYEDVIPGFTQKNNTFSFNGNFKVSEFATFEFVNNLYSVQTRNRRPNIGQFVATGLNRDYDYNWMKSFYHDQDGFRRDLEPYGLAGSSPGFWPNAVAGIMWEQNDNKDQDNKFHLVSSLRSTLQFTKNISLIAQASLDYTNTDFITENKIIRLAPVRTGGRYSWSKRNMTVQNYQALVKYEKDFNDFNFFAFGGGAYQKVTENNMYSSTGDMGLLFPGWFSLGNADTRFWPTSGDRGKVTGLRRGSDVLYSALGSATLSWKETYYLELQARNDWNSTLQAPNYSYFYPGLSLTYNFSNDIDVPHLQYGKLRFAWADVGGGPTTAVGDRYFANDAYSVGQLPYGYGPTSVTPPSALFLEPLKPFRKREFETGFNTRWFDKSRVEIDFSFYTNNTYNQIVQQPITPATGYTAAKINTGNVKNWGFELLIKGAPLATPKYRWDLTFTAANQFSKVIKLYPGITQKYVDGNSGFQVWAKEGERMGEIRAYDYKRTPDGNRIVGSNGLYALSDQVTTTGKNVNPKVFGGLYSDFSFKGFNFHIGIDYKFGGTIFSYTNNYLMGTGVIKASLPGRDEATGGLAYYIDNASGARVKWEHNKPAPGNARDGVVYHDGIVLDGMKEVNSGGTVRYEKNDAIISAPAYYQTYINDLGTSWPPDRLFKNDYIKLREISLEYSLPKKVSNMLKLQKLSVTAAARNLGYLYKTLPNIDPEGALGAQGYIENSFYPSIRSFSFGVNVSF</sequence>
<protein>
    <submittedName>
        <fullName evidence="10">SusC/RagA family TonB-linked outer membrane protein</fullName>
    </submittedName>
</protein>
<dbReference type="InterPro" id="IPR012910">
    <property type="entry name" value="Plug_dom"/>
</dbReference>
<dbReference type="InterPro" id="IPR008969">
    <property type="entry name" value="CarboxyPept-like_regulatory"/>
</dbReference>
<keyword evidence="11" id="KW-1185">Reference proteome</keyword>
<feature type="signal peptide" evidence="8">
    <location>
        <begin position="1"/>
        <end position="23"/>
    </location>
</feature>
<evidence type="ECO:0000256" key="3">
    <source>
        <dbReference type="ARBA" id="ARBA00022452"/>
    </source>
</evidence>
<keyword evidence="3 7" id="KW-1134">Transmembrane beta strand</keyword>
<keyword evidence="8" id="KW-0732">Signal</keyword>
<feature type="chain" id="PRO_5018236367" evidence="8">
    <location>
        <begin position="24"/>
        <end position="1108"/>
    </location>
</feature>
<evidence type="ECO:0000256" key="7">
    <source>
        <dbReference type="PROSITE-ProRule" id="PRU01360"/>
    </source>
</evidence>
<dbReference type="InterPro" id="IPR039426">
    <property type="entry name" value="TonB-dep_rcpt-like"/>
</dbReference>
<evidence type="ECO:0000313" key="11">
    <source>
        <dbReference type="Proteomes" id="UP000278351"/>
    </source>
</evidence>
<dbReference type="InterPro" id="IPR023997">
    <property type="entry name" value="TonB-dep_OMP_SusC/RagA_CS"/>
</dbReference>
<comment type="caution">
    <text evidence="10">The sequence shown here is derived from an EMBL/GenBank/DDBJ whole genome shotgun (WGS) entry which is preliminary data.</text>
</comment>
<evidence type="ECO:0000256" key="4">
    <source>
        <dbReference type="ARBA" id="ARBA00022692"/>
    </source>
</evidence>
<dbReference type="AlphaFoldDB" id="A0A3N4PLE0"/>
<dbReference type="InterPro" id="IPR036942">
    <property type="entry name" value="Beta-barrel_TonB_sf"/>
</dbReference>
<keyword evidence="5 7" id="KW-0472">Membrane</keyword>
<dbReference type="InterPro" id="IPR037066">
    <property type="entry name" value="Plug_dom_sf"/>
</dbReference>
<evidence type="ECO:0000256" key="8">
    <source>
        <dbReference type="SAM" id="SignalP"/>
    </source>
</evidence>
<dbReference type="PROSITE" id="PS52016">
    <property type="entry name" value="TONB_DEPENDENT_REC_3"/>
    <property type="match status" value="1"/>
</dbReference>
<evidence type="ECO:0000259" key="9">
    <source>
        <dbReference type="Pfam" id="PF07715"/>
    </source>
</evidence>
<dbReference type="Pfam" id="PF13715">
    <property type="entry name" value="CarbopepD_reg_2"/>
    <property type="match status" value="1"/>
</dbReference>
<dbReference type="NCBIfam" id="TIGR04057">
    <property type="entry name" value="SusC_RagA_signa"/>
    <property type="match status" value="1"/>
</dbReference>
<proteinExistence type="inferred from homology"/>
<name>A0A3N4PLE0_9BACT</name>
<dbReference type="OrthoDB" id="9768177at2"/>
<evidence type="ECO:0000313" key="10">
    <source>
        <dbReference type="EMBL" id="RPE09036.1"/>
    </source>
</evidence>
<dbReference type="NCBIfam" id="TIGR04056">
    <property type="entry name" value="OMP_RagA_SusC"/>
    <property type="match status" value="1"/>
</dbReference>
<dbReference type="InterPro" id="IPR023996">
    <property type="entry name" value="TonB-dep_OMP_SusC/RagA"/>
</dbReference>
<accession>A0A3N4PLE0</accession>
<evidence type="ECO:0000256" key="6">
    <source>
        <dbReference type="ARBA" id="ARBA00023237"/>
    </source>
</evidence>
<dbReference type="Proteomes" id="UP000278351">
    <property type="component" value="Unassembled WGS sequence"/>
</dbReference>